<dbReference type="PANTHER" id="PTHR47772">
    <property type="entry name" value="ZINC FINGER PROTEIN 200"/>
    <property type="match status" value="1"/>
</dbReference>
<dbReference type="InterPro" id="IPR036236">
    <property type="entry name" value="Znf_C2H2_sf"/>
</dbReference>
<evidence type="ECO:0000313" key="12">
    <source>
        <dbReference type="Proteomes" id="UP000054324"/>
    </source>
</evidence>
<dbReference type="PROSITE" id="PS00028">
    <property type="entry name" value="ZINC_FINGER_C2H2_1"/>
    <property type="match status" value="1"/>
</dbReference>
<evidence type="ECO:0000256" key="2">
    <source>
        <dbReference type="ARBA" id="ARBA00022723"/>
    </source>
</evidence>
<evidence type="ECO:0000313" key="11">
    <source>
        <dbReference type="EMBL" id="KER20440.1"/>
    </source>
</evidence>
<keyword evidence="5" id="KW-0862">Zinc</keyword>
<keyword evidence="7" id="KW-0804">Transcription</keyword>
<keyword evidence="3" id="KW-0677">Repeat</keyword>
<dbReference type="GeneID" id="20325171"/>
<dbReference type="InterPro" id="IPR013087">
    <property type="entry name" value="Znf_C2H2_type"/>
</dbReference>
<protein>
    <recommendedName>
        <fullName evidence="10">C2H2-type domain-containing protein</fullName>
    </recommendedName>
</protein>
<evidence type="ECO:0000259" key="10">
    <source>
        <dbReference type="PROSITE" id="PS50157"/>
    </source>
</evidence>
<dbReference type="SMART" id="SM00355">
    <property type="entry name" value="ZnF_C2H2"/>
    <property type="match status" value="3"/>
</dbReference>
<evidence type="ECO:0000256" key="6">
    <source>
        <dbReference type="ARBA" id="ARBA00023015"/>
    </source>
</evidence>
<dbReference type="EMBL" id="KL597057">
    <property type="protein sequence ID" value="KER20440.1"/>
    <property type="molecule type" value="Genomic_DNA"/>
</dbReference>
<proteinExistence type="predicted"/>
<dbReference type="RefSeq" id="XP_009175803.1">
    <property type="nucleotide sequence ID" value="XM_009177539.1"/>
</dbReference>
<dbReference type="PROSITE" id="PS50157">
    <property type="entry name" value="ZINC_FINGER_C2H2_2"/>
    <property type="match status" value="2"/>
</dbReference>
<feature type="domain" description="C2H2-type" evidence="10">
    <location>
        <begin position="165"/>
        <end position="194"/>
    </location>
</feature>
<keyword evidence="6" id="KW-0805">Transcription regulation</keyword>
<dbReference type="STRING" id="6198.A0A074ZB31"/>
<evidence type="ECO:0000256" key="8">
    <source>
        <dbReference type="ARBA" id="ARBA00023242"/>
    </source>
</evidence>
<evidence type="ECO:0000256" key="7">
    <source>
        <dbReference type="ARBA" id="ARBA00023163"/>
    </source>
</evidence>
<dbReference type="GO" id="GO:0005634">
    <property type="term" value="C:nucleus"/>
    <property type="evidence" value="ECO:0007669"/>
    <property type="project" value="UniProtKB-SubCell"/>
</dbReference>
<sequence length="210" mass="23377">MNHEIKNAEKTPKTEHAGTTCGEELVVSVSDLKIHASTHDISASIMCEMCGIILKHLLKQLWNNRDDHASDGAESGQSHSVLNLEKRSEIQRHTRCHSAEENCLCSTCGQVFPNSGALQKDNFLHHDKAPMEQVTKHECAVCKRWSEGTRNLKRHSVVHTKQRPFVCVLCAKAYSQFGALQLHQSMDHHMQARSTAIVIHVTGDDGPNGN</sequence>
<evidence type="ECO:0000256" key="3">
    <source>
        <dbReference type="ARBA" id="ARBA00022737"/>
    </source>
</evidence>
<dbReference type="Proteomes" id="UP000054324">
    <property type="component" value="Unassembled WGS sequence"/>
</dbReference>
<evidence type="ECO:0000256" key="9">
    <source>
        <dbReference type="PROSITE-ProRule" id="PRU00042"/>
    </source>
</evidence>
<feature type="domain" description="C2H2-type" evidence="10">
    <location>
        <begin position="137"/>
        <end position="164"/>
    </location>
</feature>
<dbReference type="InterPro" id="IPR050636">
    <property type="entry name" value="C2H2-ZF_domain-containing"/>
</dbReference>
<dbReference type="CTD" id="20325171"/>
<evidence type="ECO:0000256" key="4">
    <source>
        <dbReference type="ARBA" id="ARBA00022771"/>
    </source>
</evidence>
<keyword evidence="2" id="KW-0479">Metal-binding</keyword>
<keyword evidence="8" id="KW-0539">Nucleus</keyword>
<organism evidence="11 12">
    <name type="scientific">Opisthorchis viverrini</name>
    <name type="common">Southeast Asian liver fluke</name>
    <dbReference type="NCBI Taxonomy" id="6198"/>
    <lineage>
        <taxon>Eukaryota</taxon>
        <taxon>Metazoa</taxon>
        <taxon>Spiralia</taxon>
        <taxon>Lophotrochozoa</taxon>
        <taxon>Platyhelminthes</taxon>
        <taxon>Trematoda</taxon>
        <taxon>Digenea</taxon>
        <taxon>Opisthorchiida</taxon>
        <taxon>Opisthorchiata</taxon>
        <taxon>Opisthorchiidae</taxon>
        <taxon>Opisthorchis</taxon>
    </lineage>
</organism>
<evidence type="ECO:0000256" key="1">
    <source>
        <dbReference type="ARBA" id="ARBA00004123"/>
    </source>
</evidence>
<comment type="subcellular location">
    <subcellularLocation>
        <location evidence="1">Nucleus</location>
    </subcellularLocation>
</comment>
<evidence type="ECO:0000256" key="5">
    <source>
        <dbReference type="ARBA" id="ARBA00022833"/>
    </source>
</evidence>
<keyword evidence="12" id="KW-1185">Reference proteome</keyword>
<dbReference type="KEGG" id="ovi:T265_11003"/>
<dbReference type="GO" id="GO:0008270">
    <property type="term" value="F:zinc ion binding"/>
    <property type="evidence" value="ECO:0007669"/>
    <property type="project" value="UniProtKB-KW"/>
</dbReference>
<gene>
    <name evidence="11" type="ORF">T265_11003</name>
</gene>
<dbReference type="PANTHER" id="PTHR47772:SF13">
    <property type="entry name" value="GASTRULA ZINC FINGER PROTEIN XLCGF49.1-LIKE-RELATED"/>
    <property type="match status" value="1"/>
</dbReference>
<name>A0A074ZB31_OPIVI</name>
<dbReference type="AlphaFoldDB" id="A0A074ZB31"/>
<dbReference type="OrthoDB" id="6261038at2759"/>
<dbReference type="Gene3D" id="3.30.160.60">
    <property type="entry name" value="Classic Zinc Finger"/>
    <property type="match status" value="2"/>
</dbReference>
<reference evidence="11 12" key="1">
    <citation type="submission" date="2013-11" db="EMBL/GenBank/DDBJ databases">
        <title>Opisthorchis viverrini - life in the bile duct.</title>
        <authorList>
            <person name="Young N.D."/>
            <person name="Nagarajan N."/>
            <person name="Lin S.J."/>
            <person name="Korhonen P.K."/>
            <person name="Jex A.R."/>
            <person name="Hall R.S."/>
            <person name="Safavi-Hemami H."/>
            <person name="Kaewkong W."/>
            <person name="Bertrand D."/>
            <person name="Gao S."/>
            <person name="Seet Q."/>
            <person name="Wongkham S."/>
            <person name="Teh B.T."/>
            <person name="Wongkham C."/>
            <person name="Intapan P.M."/>
            <person name="Maleewong W."/>
            <person name="Yang X."/>
            <person name="Hu M."/>
            <person name="Wang Z."/>
            <person name="Hofmann A."/>
            <person name="Sternberg P.W."/>
            <person name="Tan P."/>
            <person name="Wang J."/>
            <person name="Gasser R.B."/>
        </authorList>
    </citation>
    <scope>NUCLEOTIDE SEQUENCE [LARGE SCALE GENOMIC DNA]</scope>
</reference>
<keyword evidence="4 9" id="KW-0863">Zinc-finger</keyword>
<dbReference type="SUPFAM" id="SSF57667">
    <property type="entry name" value="beta-beta-alpha zinc fingers"/>
    <property type="match status" value="1"/>
</dbReference>
<accession>A0A074ZB31</accession>